<evidence type="ECO:0008006" key="4">
    <source>
        <dbReference type="Google" id="ProtNLM"/>
    </source>
</evidence>
<evidence type="ECO:0000256" key="1">
    <source>
        <dbReference type="SAM" id="Phobius"/>
    </source>
</evidence>
<evidence type="ECO:0000313" key="3">
    <source>
        <dbReference type="Proteomes" id="UP000038009"/>
    </source>
</evidence>
<sequence length="508" mass="56375">MESNDPSNSEASPSPGAFQAMVECVQALYHEATLQYQIAKLAISSKAAAGYASGSNTMNAIINISRRYVLRCLIFFGVLLVACAIFVTALSVCFVISVATAVGLRHSVLTNVPGTTLIPLHFNALPFHSSDWQRHIPGDGALKEFFLPDKDMQALRASTGASADPGHFLERRMGQLVDTKFSLLNYFVHSHLASTTMYIPRSAVSSEVFSPRGDVNFESLFQLGPAMFNAMGEYTGRVQVVLSKEDVGRDVSLILESSMLFSEDASSMEPLHQFDVLFKKSTSVSTCTGPPRRSFAVILLKKALRLCFYPPTRAYEYLISSLHQRDNAVFPPIDPSREVAVVFEVYHRFIPPLTLQPRLRAMNFSLYQLPELTSPSQVKLSRMLFLSTVQLTGLARWLADYPISTFLVTVVLIFLTSSAASVGTLVVVAGALYWKWLMRPSKSSSRDWDSSDSEFVVPRSHMPQTTVKNLSFPIFTRDRGSGEFKDALDTSQLRRSNSFSSESFKKMQ</sequence>
<organism evidence="2 3">
    <name type="scientific">Leptomonas seymouri</name>
    <dbReference type="NCBI Taxonomy" id="5684"/>
    <lineage>
        <taxon>Eukaryota</taxon>
        <taxon>Discoba</taxon>
        <taxon>Euglenozoa</taxon>
        <taxon>Kinetoplastea</taxon>
        <taxon>Metakinetoplastina</taxon>
        <taxon>Trypanosomatida</taxon>
        <taxon>Trypanosomatidae</taxon>
        <taxon>Leishmaniinae</taxon>
        <taxon>Leptomonas</taxon>
    </lineage>
</organism>
<keyword evidence="1" id="KW-1133">Transmembrane helix</keyword>
<proteinExistence type="predicted"/>
<name>A0A0N0P8U6_LEPSE</name>
<keyword evidence="3" id="KW-1185">Reference proteome</keyword>
<keyword evidence="1" id="KW-0472">Membrane</keyword>
<gene>
    <name evidence="2" type="ORF">ABL78_0576</name>
</gene>
<evidence type="ECO:0000313" key="2">
    <source>
        <dbReference type="EMBL" id="KPI90349.1"/>
    </source>
</evidence>
<dbReference type="EMBL" id="LJSK01000007">
    <property type="protein sequence ID" value="KPI90349.1"/>
    <property type="molecule type" value="Genomic_DNA"/>
</dbReference>
<reference evidence="2 3" key="1">
    <citation type="journal article" date="2015" name="PLoS Pathog.">
        <title>Leptomonas seymouri: Adaptations to the Dixenous Life Cycle Analyzed by Genome Sequencing, Transcriptome Profiling and Co-infection with Leishmania donovani.</title>
        <authorList>
            <person name="Kraeva N."/>
            <person name="Butenko A."/>
            <person name="Hlavacova J."/>
            <person name="Kostygov A."/>
            <person name="Myskova J."/>
            <person name="Grybchuk D."/>
            <person name="Lestinova T."/>
            <person name="Votypka J."/>
            <person name="Volf P."/>
            <person name="Opperdoes F."/>
            <person name="Flegontov P."/>
            <person name="Lukes J."/>
            <person name="Yurchenko V."/>
        </authorList>
    </citation>
    <scope>NUCLEOTIDE SEQUENCE [LARGE SCALE GENOMIC DNA]</scope>
    <source>
        <strain evidence="2 3">ATCC 30220</strain>
    </source>
</reference>
<dbReference type="AlphaFoldDB" id="A0A0N0P8U6"/>
<comment type="caution">
    <text evidence="2">The sequence shown here is derived from an EMBL/GenBank/DDBJ whole genome shotgun (WGS) entry which is preliminary data.</text>
</comment>
<dbReference type="Proteomes" id="UP000038009">
    <property type="component" value="Unassembled WGS sequence"/>
</dbReference>
<dbReference type="OMA" id="QFADAKF"/>
<dbReference type="OrthoDB" id="271666at2759"/>
<feature type="transmembrane region" description="Helical" evidence="1">
    <location>
        <begin position="406"/>
        <end position="434"/>
    </location>
</feature>
<feature type="transmembrane region" description="Helical" evidence="1">
    <location>
        <begin position="68"/>
        <end position="99"/>
    </location>
</feature>
<dbReference type="VEuPathDB" id="TriTrypDB:Lsey_0007_0620"/>
<accession>A0A0N0P8U6</accession>
<keyword evidence="1" id="KW-0812">Transmembrane</keyword>
<protein>
    <recommendedName>
        <fullName evidence="4">Seipin</fullName>
    </recommendedName>
</protein>